<feature type="compositionally biased region" description="Basic and acidic residues" evidence="14">
    <location>
        <begin position="41"/>
        <end position="50"/>
    </location>
</feature>
<dbReference type="GO" id="GO:0005524">
    <property type="term" value="F:ATP binding"/>
    <property type="evidence" value="ECO:0007669"/>
    <property type="project" value="UniProtKB-UniRule"/>
</dbReference>
<evidence type="ECO:0000256" key="10">
    <source>
        <dbReference type="ARBA" id="ARBA00023204"/>
    </source>
</evidence>
<dbReference type="GO" id="GO:0005829">
    <property type="term" value="C:cytosol"/>
    <property type="evidence" value="ECO:0007669"/>
    <property type="project" value="TreeGrafter"/>
</dbReference>
<dbReference type="GO" id="GO:0000725">
    <property type="term" value="P:recombinational repair"/>
    <property type="evidence" value="ECO:0007669"/>
    <property type="project" value="UniProtKB-UniRule"/>
</dbReference>
<sequence length="456" mass="50456">MAKTKTTWFCQNCGAQYARWQGQCNSCKEWNTIVEEVVEKRESRSWKQEGDEGTLSRKRNNKPTLISQIDATESPRLNTANAEFNRVLGGGLVPGSITLLGGEPGIGKSTLLLQVCLNLPFKTLYVSGEESAQQIKMRADRIKKDASDCYILTETKTQKIFRQITELEPEVLIIDSIQTLQTDHVESTAGSVSQIRECTGELIKFAKETATPVLLIGHITKDGNIAGPKILEHMVDTVLQFEGDRNHTYRILRSLKNRFGSTHEIGIYEMLGHGLREVANPSEILISNKDVALSGTAIAATMEGMRPLLIEVQALVSTAVYGTPQRSATGYNLKRLNMILAVLEKRAGFKLGQKDVFLNITGGIQVNDPAIDLAVVAAILSSNFDLELSSSHCFCAEVGLAGEIRPTSRLDQRINEAEKLGFEKIFVAPVKQKFNNKGIQIHAFSKIEELVRYLFS</sequence>
<evidence type="ECO:0000256" key="13">
    <source>
        <dbReference type="RuleBase" id="RU003555"/>
    </source>
</evidence>
<dbReference type="Pfam" id="PF18073">
    <property type="entry name" value="Zn_ribbon_LapB"/>
    <property type="match status" value="1"/>
</dbReference>
<dbReference type="Gene3D" id="3.30.230.10">
    <property type="match status" value="1"/>
</dbReference>
<keyword evidence="3 11" id="KW-0227">DNA damage</keyword>
<evidence type="ECO:0000256" key="9">
    <source>
        <dbReference type="ARBA" id="ARBA00023125"/>
    </source>
</evidence>
<feature type="short sequence motif" description="RadA KNRFG motif" evidence="11">
    <location>
        <begin position="256"/>
        <end position="260"/>
    </location>
</feature>
<dbReference type="InterPro" id="IPR020588">
    <property type="entry name" value="RecA_ATP-bd"/>
</dbReference>
<keyword evidence="5" id="KW-0378">Hydrolase</keyword>
<evidence type="ECO:0000256" key="6">
    <source>
        <dbReference type="ARBA" id="ARBA00022833"/>
    </source>
</evidence>
<dbReference type="SUPFAM" id="SSF54211">
    <property type="entry name" value="Ribosomal protein S5 domain 2-like"/>
    <property type="match status" value="1"/>
</dbReference>
<keyword evidence="7 11" id="KW-0067">ATP-binding</keyword>
<dbReference type="InterPro" id="IPR004504">
    <property type="entry name" value="DNA_repair_RadA"/>
</dbReference>
<dbReference type="OrthoDB" id="9803906at2"/>
<evidence type="ECO:0000313" key="17">
    <source>
        <dbReference type="Proteomes" id="UP000193431"/>
    </source>
</evidence>
<evidence type="ECO:0000256" key="2">
    <source>
        <dbReference type="ARBA" id="ARBA00022741"/>
    </source>
</evidence>
<organism evidence="16 17">
    <name type="scientific">Nonlabens spongiae</name>
    <dbReference type="NCBI Taxonomy" id="331648"/>
    <lineage>
        <taxon>Bacteria</taxon>
        <taxon>Pseudomonadati</taxon>
        <taxon>Bacteroidota</taxon>
        <taxon>Flavobacteriia</taxon>
        <taxon>Flavobacteriales</taxon>
        <taxon>Flavobacteriaceae</taxon>
        <taxon>Nonlabens</taxon>
    </lineage>
</organism>
<keyword evidence="10 11" id="KW-0234">DNA repair</keyword>
<evidence type="ECO:0000256" key="5">
    <source>
        <dbReference type="ARBA" id="ARBA00022801"/>
    </source>
</evidence>
<dbReference type="SUPFAM" id="SSF52540">
    <property type="entry name" value="P-loop containing nucleoside triphosphate hydrolases"/>
    <property type="match status" value="1"/>
</dbReference>
<keyword evidence="2 11" id="KW-0547">Nucleotide-binding</keyword>
<comment type="function">
    <text evidence="13">DNA-dependent ATPase involved in processing of recombination intermediates, plays a role in repairing DNA breaks. Stimulates the branch migration of RecA-mediated strand transfer reactions, allowing the 3' invading strand to extend heteroduplex DNA faster. Binds ssDNA in the presence of ADP but not other nucleotides, has ATPase activity that is stimulated by ssDNA and various branched DNA structures, but inhibited by SSB. Does not have RecA's homology-searching function.</text>
</comment>
<feature type="binding site" evidence="11">
    <location>
        <begin position="102"/>
        <end position="109"/>
    </location>
    <ligand>
        <name>ATP</name>
        <dbReference type="ChEBI" id="CHEBI:30616"/>
    </ligand>
</feature>
<dbReference type="GO" id="GO:0003684">
    <property type="term" value="F:damaged DNA binding"/>
    <property type="evidence" value="ECO:0007669"/>
    <property type="project" value="InterPro"/>
</dbReference>
<keyword evidence="9 11" id="KW-0238">DNA-binding</keyword>
<dbReference type="InterPro" id="IPR003593">
    <property type="entry name" value="AAA+_ATPase"/>
</dbReference>
<dbReference type="GO" id="GO:0008270">
    <property type="term" value="F:zinc ion binding"/>
    <property type="evidence" value="ECO:0007669"/>
    <property type="project" value="UniProtKB-KW"/>
</dbReference>
<feature type="domain" description="RecA family profile 1" evidence="15">
    <location>
        <begin position="73"/>
        <end position="219"/>
    </location>
</feature>
<keyword evidence="6 13" id="KW-0862">Zinc</keyword>
<gene>
    <name evidence="11" type="primary">radA</name>
    <name evidence="16" type="ORF">BST97_12000</name>
</gene>
<dbReference type="PANTHER" id="PTHR32472">
    <property type="entry name" value="DNA REPAIR PROTEIN RADA"/>
    <property type="match status" value="1"/>
</dbReference>
<dbReference type="FunFam" id="3.40.50.300:FF:000050">
    <property type="entry name" value="DNA repair protein RadA"/>
    <property type="match status" value="1"/>
</dbReference>
<dbReference type="GO" id="GO:0140664">
    <property type="term" value="F:ATP-dependent DNA damage sensor activity"/>
    <property type="evidence" value="ECO:0007669"/>
    <property type="project" value="InterPro"/>
</dbReference>
<dbReference type="RefSeq" id="WP_085767459.1">
    <property type="nucleotide sequence ID" value="NZ_CP019344.1"/>
</dbReference>
<dbReference type="EMBL" id="CP019344">
    <property type="protein sequence ID" value="ARN78655.1"/>
    <property type="molecule type" value="Genomic_DNA"/>
</dbReference>
<comment type="similarity">
    <text evidence="11 13">Belongs to the RecA family. RadA subfamily.</text>
</comment>
<reference evidence="16 17" key="1">
    <citation type="submission" date="2016-11" db="EMBL/GenBank/DDBJ databases">
        <title>Trade-off between light-utilization and light-protection in marine flavobacteria.</title>
        <authorList>
            <person name="Kumagai Y."/>
        </authorList>
    </citation>
    <scope>NUCLEOTIDE SEQUENCE [LARGE SCALE GENOMIC DNA]</scope>
    <source>
        <strain evidence="16 17">JCM 13191</strain>
    </source>
</reference>
<evidence type="ECO:0000313" key="16">
    <source>
        <dbReference type="EMBL" id="ARN78655.1"/>
    </source>
</evidence>
<keyword evidence="17" id="KW-1185">Reference proteome</keyword>
<dbReference type="PRINTS" id="PR01874">
    <property type="entry name" value="DNAREPAIRADA"/>
</dbReference>
<dbReference type="PROSITE" id="PS50162">
    <property type="entry name" value="RECA_2"/>
    <property type="match status" value="1"/>
</dbReference>
<dbReference type="Gene3D" id="3.40.50.300">
    <property type="entry name" value="P-loop containing nucleotide triphosphate hydrolases"/>
    <property type="match status" value="1"/>
</dbReference>
<keyword evidence="1 11" id="KW-0479">Metal-binding</keyword>
<comment type="domain">
    <text evidence="11">The middle region has homology to RecA with ATPase motifs including the RadA KNRFG motif, while the C-terminus is homologous to Lon protease.</text>
</comment>
<name>A0A1W6MM32_9FLAO</name>
<dbReference type="SMART" id="SM00382">
    <property type="entry name" value="AAA"/>
    <property type="match status" value="1"/>
</dbReference>
<keyword evidence="4 13" id="KW-0863">Zinc-finger</keyword>
<evidence type="ECO:0000256" key="7">
    <source>
        <dbReference type="ARBA" id="ARBA00022840"/>
    </source>
</evidence>
<evidence type="ECO:0000256" key="1">
    <source>
        <dbReference type="ARBA" id="ARBA00022723"/>
    </source>
</evidence>
<dbReference type="Proteomes" id="UP000193431">
    <property type="component" value="Chromosome"/>
</dbReference>
<evidence type="ECO:0000256" key="4">
    <source>
        <dbReference type="ARBA" id="ARBA00022771"/>
    </source>
</evidence>
<comment type="function">
    <text evidence="11">Plays a role in repairing double-strand DNA breaks, probably involving stabilizing or processing branched DNA or blocked replication forks.</text>
</comment>
<dbReference type="AlphaFoldDB" id="A0A1W6MM32"/>
<dbReference type="InterPro" id="IPR020568">
    <property type="entry name" value="Ribosomal_Su5_D2-typ_SF"/>
</dbReference>
<accession>A0A1W6MM32</accession>
<dbReference type="GO" id="GO:0016787">
    <property type="term" value="F:hydrolase activity"/>
    <property type="evidence" value="ECO:0007669"/>
    <property type="project" value="UniProtKB-KW"/>
</dbReference>
<dbReference type="STRING" id="331648.BST97_12000"/>
<dbReference type="InterPro" id="IPR027417">
    <property type="entry name" value="P-loop_NTPase"/>
</dbReference>
<dbReference type="NCBIfam" id="TIGR00416">
    <property type="entry name" value="sms"/>
    <property type="match status" value="1"/>
</dbReference>
<evidence type="ECO:0000256" key="3">
    <source>
        <dbReference type="ARBA" id="ARBA00022763"/>
    </source>
</evidence>
<feature type="region of interest" description="Lon-protease-like" evidence="11">
    <location>
        <begin position="355"/>
        <end position="456"/>
    </location>
</feature>
<evidence type="ECO:0000256" key="11">
    <source>
        <dbReference type="HAMAP-Rule" id="MF_01498"/>
    </source>
</evidence>
<proteinExistence type="inferred from homology"/>
<feature type="region of interest" description="Disordered" evidence="14">
    <location>
        <begin position="41"/>
        <end position="65"/>
    </location>
</feature>
<evidence type="ECO:0000256" key="12">
    <source>
        <dbReference type="NCBIfam" id="TIGR00416"/>
    </source>
</evidence>
<dbReference type="Pfam" id="PF13541">
    <property type="entry name" value="ChlI"/>
    <property type="match status" value="1"/>
</dbReference>
<dbReference type="HAMAP" id="MF_01498">
    <property type="entry name" value="RadA_bact"/>
    <property type="match status" value="1"/>
</dbReference>
<keyword evidence="8 11" id="KW-0346">Stress response</keyword>
<dbReference type="CDD" id="cd01121">
    <property type="entry name" value="RadA_SMS_N"/>
    <property type="match status" value="1"/>
</dbReference>
<dbReference type="InterPro" id="IPR014721">
    <property type="entry name" value="Ribsml_uS5_D2-typ_fold_subgr"/>
</dbReference>
<evidence type="ECO:0000259" key="15">
    <source>
        <dbReference type="PROSITE" id="PS50162"/>
    </source>
</evidence>
<dbReference type="PANTHER" id="PTHR32472:SF10">
    <property type="entry name" value="DNA REPAIR PROTEIN RADA-LIKE PROTEIN"/>
    <property type="match status" value="1"/>
</dbReference>
<evidence type="ECO:0000256" key="8">
    <source>
        <dbReference type="ARBA" id="ARBA00023016"/>
    </source>
</evidence>
<dbReference type="Pfam" id="PF13481">
    <property type="entry name" value="AAA_25"/>
    <property type="match status" value="1"/>
</dbReference>
<evidence type="ECO:0000256" key="14">
    <source>
        <dbReference type="SAM" id="MobiDB-lite"/>
    </source>
</evidence>
<protein>
    <recommendedName>
        <fullName evidence="11 12">DNA repair protein RadA</fullName>
    </recommendedName>
</protein>
<dbReference type="InterPro" id="IPR041166">
    <property type="entry name" value="Rubredoxin_2"/>
</dbReference>